<comment type="caution">
    <text evidence="2">The sequence shown here is derived from an EMBL/GenBank/DDBJ whole genome shotgun (WGS) entry which is preliminary data.</text>
</comment>
<evidence type="ECO:0000259" key="1">
    <source>
        <dbReference type="PROSITE" id="PS51352"/>
    </source>
</evidence>
<dbReference type="EMBL" id="JACHLY010000001">
    <property type="protein sequence ID" value="MBB5997431.1"/>
    <property type="molecule type" value="Genomic_DNA"/>
</dbReference>
<proteinExistence type="predicted"/>
<evidence type="ECO:0000313" key="3">
    <source>
        <dbReference type="Proteomes" id="UP000578077"/>
    </source>
</evidence>
<dbReference type="GO" id="GO:0016209">
    <property type="term" value="F:antioxidant activity"/>
    <property type="evidence" value="ECO:0007669"/>
    <property type="project" value="InterPro"/>
</dbReference>
<dbReference type="Proteomes" id="UP000578077">
    <property type="component" value="Unassembled WGS sequence"/>
</dbReference>
<gene>
    <name evidence="2" type="ORF">HNR25_001182</name>
</gene>
<sequence length="355" mass="38048">MQHYTVLGGDSADVLEAEPEPIAAGTAPSAERRLFAPLDRPVLGWERRPRGWCRGDACIPAAAAAGVEHADRVDVGAFAKLQGRLAVADHDHGLLAVVPMPRTPAHAGAAPDVELRDRDGRAHRLSDYRGRKVALVMWASWCGCRYDLPAWQERHSELSPHGLTVVTVAMDRDAGDARPWIDEAAPDHPALVDTEGEAAALYDVVNVPTVVWIDEAGAVARPQDSQVATDLFQEMNGLSAEASLGALRRWVHEDETGLGGAGTAPGFRVPGDEGGRARAHARLAVELHRRGASGAADRHYTRAAELAPHDVAVRRGLMGLRGEDPFGDAYFALRDELDAAGIPIHRPLAADRAQV</sequence>
<dbReference type="InterPro" id="IPR013766">
    <property type="entry name" value="Thioredoxin_domain"/>
</dbReference>
<dbReference type="Gene3D" id="3.40.30.10">
    <property type="entry name" value="Glutaredoxin"/>
    <property type="match status" value="1"/>
</dbReference>
<dbReference type="PANTHER" id="PTHR42852">
    <property type="entry name" value="THIOL:DISULFIDE INTERCHANGE PROTEIN DSBE"/>
    <property type="match status" value="1"/>
</dbReference>
<reference evidence="2 3" key="1">
    <citation type="submission" date="2020-08" db="EMBL/GenBank/DDBJ databases">
        <title>Sequencing the genomes of 1000 actinobacteria strains.</title>
        <authorList>
            <person name="Klenk H.-P."/>
        </authorList>
    </citation>
    <scope>NUCLEOTIDE SEQUENCE [LARGE SCALE GENOMIC DNA]</scope>
    <source>
        <strain evidence="2 3">DSM 44593</strain>
    </source>
</reference>
<dbReference type="RefSeq" id="WP_184633705.1">
    <property type="nucleotide sequence ID" value="NZ_BAABKT010000004.1"/>
</dbReference>
<feature type="domain" description="Thioredoxin" evidence="1">
    <location>
        <begin position="104"/>
        <end position="249"/>
    </location>
</feature>
<dbReference type="InterPro" id="IPR036249">
    <property type="entry name" value="Thioredoxin-like_sf"/>
</dbReference>
<evidence type="ECO:0000313" key="2">
    <source>
        <dbReference type="EMBL" id="MBB5997431.1"/>
    </source>
</evidence>
<dbReference type="PROSITE" id="PS51352">
    <property type="entry name" value="THIOREDOXIN_2"/>
    <property type="match status" value="1"/>
</dbReference>
<organism evidence="2 3">
    <name type="scientific">Streptomonospora salina</name>
    <dbReference type="NCBI Taxonomy" id="104205"/>
    <lineage>
        <taxon>Bacteria</taxon>
        <taxon>Bacillati</taxon>
        <taxon>Actinomycetota</taxon>
        <taxon>Actinomycetes</taxon>
        <taxon>Streptosporangiales</taxon>
        <taxon>Nocardiopsidaceae</taxon>
        <taxon>Streptomonospora</taxon>
    </lineage>
</organism>
<accession>A0A841EDB0</accession>
<dbReference type="SUPFAM" id="SSF52833">
    <property type="entry name" value="Thioredoxin-like"/>
    <property type="match status" value="1"/>
</dbReference>
<dbReference type="PANTHER" id="PTHR42852:SF17">
    <property type="entry name" value="THIOREDOXIN-LIKE PROTEIN HI_1115"/>
    <property type="match status" value="1"/>
</dbReference>
<dbReference type="Pfam" id="PF00578">
    <property type="entry name" value="AhpC-TSA"/>
    <property type="match status" value="1"/>
</dbReference>
<dbReference type="CDD" id="cd02966">
    <property type="entry name" value="TlpA_like_family"/>
    <property type="match status" value="1"/>
</dbReference>
<protein>
    <submittedName>
        <fullName evidence="2">Peroxiredoxin</fullName>
    </submittedName>
</protein>
<dbReference type="GO" id="GO:0016491">
    <property type="term" value="F:oxidoreductase activity"/>
    <property type="evidence" value="ECO:0007669"/>
    <property type="project" value="InterPro"/>
</dbReference>
<dbReference type="InterPro" id="IPR000866">
    <property type="entry name" value="AhpC/TSA"/>
</dbReference>
<dbReference type="AlphaFoldDB" id="A0A841EDB0"/>
<name>A0A841EDB0_9ACTN</name>
<keyword evidence="3" id="KW-1185">Reference proteome</keyword>
<dbReference type="InterPro" id="IPR050553">
    <property type="entry name" value="Thioredoxin_ResA/DsbE_sf"/>
</dbReference>